<reference evidence="2 3" key="1">
    <citation type="submission" date="2018-08" db="EMBL/GenBank/DDBJ databases">
        <title>A genome reference for cultivated species of the human gut microbiota.</title>
        <authorList>
            <person name="Zou Y."/>
            <person name="Xue W."/>
            <person name="Luo G."/>
        </authorList>
    </citation>
    <scope>NUCLEOTIDE SEQUENCE [LARGE SCALE GENOMIC DNA]</scope>
    <source>
        <strain evidence="2 3">AF38-11</strain>
    </source>
</reference>
<dbReference type="GO" id="GO:0016747">
    <property type="term" value="F:acyltransferase activity, transferring groups other than amino-acyl groups"/>
    <property type="evidence" value="ECO:0007669"/>
    <property type="project" value="TreeGrafter"/>
</dbReference>
<dbReference type="AlphaFoldDB" id="A0AA92WMR2"/>
<feature type="signal peptide" evidence="1">
    <location>
        <begin position="1"/>
        <end position="19"/>
    </location>
</feature>
<protein>
    <submittedName>
        <fullName evidence="2">Esterase</fullName>
    </submittedName>
</protein>
<dbReference type="EMBL" id="QROP01000043">
    <property type="protein sequence ID" value="RHL34601.1"/>
    <property type="molecule type" value="Genomic_DNA"/>
</dbReference>
<gene>
    <name evidence="2" type="ORF">DW026_12700</name>
</gene>
<dbReference type="Pfam" id="PF00756">
    <property type="entry name" value="Esterase"/>
    <property type="match status" value="1"/>
</dbReference>
<sequence length="400" mass="44388">MKKLQILAAALLLHLGCFAQQALFGGQMPLSPEIHADKTVTFRCMAPEAHKVQITGDFLPTKKVDTPMGKYDMPGVADLKKDEKGVWSFTTTAPLAPELYSYTMMVDGASVTDHLNVYTVRDISNVSNYFLIGGGKADLYKVNKVAHGTVSKVWYDDAKAGLTRRMTVYTPAGYETSKQKYPVLYLLHGIGGDEEAWMDLGRASQILDNLIAQGKAKPMIVVMTNGNISQEAAPGQTSDNLIVPTLGLPKTMEGSFEVSFPEVVKFVDARYRTLANSQNRAIAGLSMGGFHSLYISINNPKTFGYVGLFSAAIGKEQRSGGANEYIYDNFDKKLADLFAAKPKLFWVGIGNTDFLFKDNTAFREKLTKNHYPFTYMETDGGHIWRNWRIYLGEFAQKIFK</sequence>
<dbReference type="SUPFAM" id="SSF81296">
    <property type="entry name" value="E set domains"/>
    <property type="match status" value="1"/>
</dbReference>
<dbReference type="InterPro" id="IPR050583">
    <property type="entry name" value="Mycobacterial_A85_antigen"/>
</dbReference>
<accession>A0AA92WMR2</accession>
<dbReference type="InterPro" id="IPR000801">
    <property type="entry name" value="Esterase-like"/>
</dbReference>
<dbReference type="RefSeq" id="WP_118416891.1">
    <property type="nucleotide sequence ID" value="NZ_QROP01000043.1"/>
</dbReference>
<dbReference type="InterPro" id="IPR013783">
    <property type="entry name" value="Ig-like_fold"/>
</dbReference>
<dbReference type="InterPro" id="IPR014756">
    <property type="entry name" value="Ig_E-set"/>
</dbReference>
<dbReference type="Gene3D" id="3.40.50.1820">
    <property type="entry name" value="alpha/beta hydrolase"/>
    <property type="match status" value="1"/>
</dbReference>
<keyword evidence="1" id="KW-0732">Signal</keyword>
<dbReference type="Proteomes" id="UP000283672">
    <property type="component" value="Unassembled WGS sequence"/>
</dbReference>
<organism evidence="2 3">
    <name type="scientific">Segatella copri</name>
    <dbReference type="NCBI Taxonomy" id="165179"/>
    <lineage>
        <taxon>Bacteria</taxon>
        <taxon>Pseudomonadati</taxon>
        <taxon>Bacteroidota</taxon>
        <taxon>Bacteroidia</taxon>
        <taxon>Bacteroidales</taxon>
        <taxon>Prevotellaceae</taxon>
        <taxon>Segatella</taxon>
    </lineage>
</organism>
<evidence type="ECO:0000313" key="2">
    <source>
        <dbReference type="EMBL" id="RHL34601.1"/>
    </source>
</evidence>
<comment type="caution">
    <text evidence="2">The sequence shown here is derived from an EMBL/GenBank/DDBJ whole genome shotgun (WGS) entry which is preliminary data.</text>
</comment>
<dbReference type="SUPFAM" id="SSF53474">
    <property type="entry name" value="alpha/beta-Hydrolases"/>
    <property type="match status" value="1"/>
</dbReference>
<dbReference type="Gene3D" id="2.60.40.10">
    <property type="entry name" value="Immunoglobulins"/>
    <property type="match status" value="1"/>
</dbReference>
<proteinExistence type="predicted"/>
<dbReference type="PANTHER" id="PTHR48098">
    <property type="entry name" value="ENTEROCHELIN ESTERASE-RELATED"/>
    <property type="match status" value="1"/>
</dbReference>
<dbReference type="PANTHER" id="PTHR48098:SF1">
    <property type="entry name" value="DIACYLGLYCEROL ACYLTRANSFERASE_MYCOLYLTRANSFERASE AG85A"/>
    <property type="match status" value="1"/>
</dbReference>
<dbReference type="InterPro" id="IPR029058">
    <property type="entry name" value="AB_hydrolase_fold"/>
</dbReference>
<evidence type="ECO:0000256" key="1">
    <source>
        <dbReference type="SAM" id="SignalP"/>
    </source>
</evidence>
<feature type="chain" id="PRO_5041670053" evidence="1">
    <location>
        <begin position="20"/>
        <end position="400"/>
    </location>
</feature>
<dbReference type="CDD" id="cd11294">
    <property type="entry name" value="E_set_Esterase_like_N"/>
    <property type="match status" value="1"/>
</dbReference>
<name>A0AA92WMR2_9BACT</name>
<evidence type="ECO:0000313" key="3">
    <source>
        <dbReference type="Proteomes" id="UP000283672"/>
    </source>
</evidence>